<organism evidence="1 2">
    <name type="scientific">Catharanthus roseus</name>
    <name type="common">Madagascar periwinkle</name>
    <name type="synonym">Vinca rosea</name>
    <dbReference type="NCBI Taxonomy" id="4058"/>
    <lineage>
        <taxon>Eukaryota</taxon>
        <taxon>Viridiplantae</taxon>
        <taxon>Streptophyta</taxon>
        <taxon>Embryophyta</taxon>
        <taxon>Tracheophyta</taxon>
        <taxon>Spermatophyta</taxon>
        <taxon>Magnoliopsida</taxon>
        <taxon>eudicotyledons</taxon>
        <taxon>Gunneridae</taxon>
        <taxon>Pentapetalae</taxon>
        <taxon>asterids</taxon>
        <taxon>lamiids</taxon>
        <taxon>Gentianales</taxon>
        <taxon>Apocynaceae</taxon>
        <taxon>Rauvolfioideae</taxon>
        <taxon>Vinceae</taxon>
        <taxon>Catharanthinae</taxon>
        <taxon>Catharanthus</taxon>
    </lineage>
</organism>
<comment type="caution">
    <text evidence="1">The sequence shown here is derived from an EMBL/GenBank/DDBJ whole genome shotgun (WGS) entry which is preliminary data.</text>
</comment>
<accession>A0ACC0BT71</accession>
<protein>
    <submittedName>
        <fullName evidence="1">Uncharacterized protein</fullName>
    </submittedName>
</protein>
<reference evidence="2" key="1">
    <citation type="journal article" date="2023" name="Nat. Plants">
        <title>Single-cell RNA sequencing provides a high-resolution roadmap for understanding the multicellular compartmentation of specialized metabolism.</title>
        <authorList>
            <person name="Sun S."/>
            <person name="Shen X."/>
            <person name="Li Y."/>
            <person name="Li Y."/>
            <person name="Wang S."/>
            <person name="Li R."/>
            <person name="Zhang H."/>
            <person name="Shen G."/>
            <person name="Guo B."/>
            <person name="Wei J."/>
            <person name="Xu J."/>
            <person name="St-Pierre B."/>
            <person name="Chen S."/>
            <person name="Sun C."/>
        </authorList>
    </citation>
    <scope>NUCLEOTIDE SEQUENCE [LARGE SCALE GENOMIC DNA]</scope>
</reference>
<proteinExistence type="predicted"/>
<sequence length="186" mass="19943">MGPDITHHQDEACMGSQVEISQGPTEGRGGNCSHNAVIPNELQLMATITSSSEAVHLRVESSQAVSGLPPCYLDTEQKIMGRVDSTISSVFDEHMRQFAEQSHLLYTSMPPMMDIVRAAMAAIPSRTSSSMAAAAGTLDAKVSSCTRPPPLLMPGLQALLIFPSFSSPLVILGMRGCLIPIHFMFL</sequence>
<evidence type="ECO:0000313" key="1">
    <source>
        <dbReference type="EMBL" id="KAI5675846.1"/>
    </source>
</evidence>
<name>A0ACC0BT71_CATRO</name>
<gene>
    <name evidence="1" type="ORF">M9H77_06796</name>
</gene>
<keyword evidence="2" id="KW-1185">Reference proteome</keyword>
<dbReference type="Proteomes" id="UP001060085">
    <property type="component" value="Linkage Group LG02"/>
</dbReference>
<evidence type="ECO:0000313" key="2">
    <source>
        <dbReference type="Proteomes" id="UP001060085"/>
    </source>
</evidence>
<dbReference type="EMBL" id="CM044702">
    <property type="protein sequence ID" value="KAI5675846.1"/>
    <property type="molecule type" value="Genomic_DNA"/>
</dbReference>